<feature type="domain" description="Myb-like" evidence="6">
    <location>
        <begin position="20"/>
        <end position="73"/>
    </location>
</feature>
<dbReference type="InterPro" id="IPR017930">
    <property type="entry name" value="Myb_dom"/>
</dbReference>
<evidence type="ECO:0000256" key="4">
    <source>
        <dbReference type="ARBA" id="ARBA00023242"/>
    </source>
</evidence>
<evidence type="ECO:0000256" key="3">
    <source>
        <dbReference type="ARBA" id="ARBA00023163"/>
    </source>
</evidence>
<organism evidence="8 9">
    <name type="scientific">Tritrichomonas musculus</name>
    <dbReference type="NCBI Taxonomy" id="1915356"/>
    <lineage>
        <taxon>Eukaryota</taxon>
        <taxon>Metamonada</taxon>
        <taxon>Parabasalia</taxon>
        <taxon>Tritrichomonadida</taxon>
        <taxon>Tritrichomonadidae</taxon>
        <taxon>Tritrichomonas</taxon>
    </lineage>
</organism>
<dbReference type="InterPro" id="IPR051575">
    <property type="entry name" value="Myb-like_DNA-bd"/>
</dbReference>
<keyword evidence="1" id="KW-0805">Transcription regulation</keyword>
<accession>A0ABR2L0S2</accession>
<keyword evidence="4" id="KW-0539">Nucleus</keyword>
<dbReference type="PANTHER" id="PTHR46621:SF1">
    <property type="entry name" value="SNRNA-ACTIVATING PROTEIN COMPLEX SUBUNIT 4"/>
    <property type="match status" value="1"/>
</dbReference>
<dbReference type="PROSITE" id="PS51294">
    <property type="entry name" value="HTH_MYB"/>
    <property type="match status" value="3"/>
</dbReference>
<keyword evidence="3" id="KW-0804">Transcription</keyword>
<dbReference type="EMBL" id="JAPFFF010000002">
    <property type="protein sequence ID" value="KAK8896969.1"/>
    <property type="molecule type" value="Genomic_DNA"/>
</dbReference>
<name>A0ABR2L0S2_9EUKA</name>
<dbReference type="CDD" id="cd00167">
    <property type="entry name" value="SANT"/>
    <property type="match status" value="3"/>
</dbReference>
<keyword evidence="9" id="KW-1185">Reference proteome</keyword>
<dbReference type="Gene3D" id="1.10.10.60">
    <property type="entry name" value="Homeodomain-like"/>
    <property type="match status" value="3"/>
</dbReference>
<feature type="domain" description="HTH myb-type" evidence="7">
    <location>
        <begin position="126"/>
        <end position="180"/>
    </location>
</feature>
<gene>
    <name evidence="8" type="ORF">M9Y10_014898</name>
</gene>
<keyword evidence="2" id="KW-0238">DNA-binding</keyword>
<proteinExistence type="predicted"/>
<dbReference type="Pfam" id="PF13921">
    <property type="entry name" value="Myb_DNA-bind_6"/>
    <property type="match status" value="1"/>
</dbReference>
<dbReference type="SUPFAM" id="SSF46689">
    <property type="entry name" value="Homeodomain-like"/>
    <property type="match status" value="2"/>
</dbReference>
<evidence type="ECO:0000313" key="8">
    <source>
        <dbReference type="EMBL" id="KAK8896969.1"/>
    </source>
</evidence>
<feature type="domain" description="HTH myb-type" evidence="7">
    <location>
        <begin position="74"/>
        <end position="125"/>
    </location>
</feature>
<feature type="domain" description="Myb-like" evidence="6">
    <location>
        <begin position="126"/>
        <end position="176"/>
    </location>
</feature>
<evidence type="ECO:0000259" key="7">
    <source>
        <dbReference type="PROSITE" id="PS51294"/>
    </source>
</evidence>
<feature type="domain" description="Myb-like" evidence="6">
    <location>
        <begin position="74"/>
        <end position="125"/>
    </location>
</feature>
<dbReference type="Pfam" id="PF00249">
    <property type="entry name" value="Myb_DNA-binding"/>
    <property type="match status" value="1"/>
</dbReference>
<dbReference type="InterPro" id="IPR001005">
    <property type="entry name" value="SANT/Myb"/>
</dbReference>
<evidence type="ECO:0000256" key="1">
    <source>
        <dbReference type="ARBA" id="ARBA00023015"/>
    </source>
</evidence>
<dbReference type="PROSITE" id="PS50090">
    <property type="entry name" value="MYB_LIKE"/>
    <property type="match status" value="3"/>
</dbReference>
<evidence type="ECO:0000256" key="5">
    <source>
        <dbReference type="SAM" id="MobiDB-lite"/>
    </source>
</evidence>
<evidence type="ECO:0000313" key="9">
    <source>
        <dbReference type="Proteomes" id="UP001470230"/>
    </source>
</evidence>
<comment type="caution">
    <text evidence="8">The sequence shown here is derived from an EMBL/GenBank/DDBJ whole genome shotgun (WGS) entry which is preliminary data.</text>
</comment>
<evidence type="ECO:0000256" key="2">
    <source>
        <dbReference type="ARBA" id="ARBA00023125"/>
    </source>
</evidence>
<protein>
    <recommendedName>
        <fullName evidence="10">Myb-like DNA-binding domain containing protein</fullName>
    </recommendedName>
</protein>
<dbReference type="SMART" id="SM00717">
    <property type="entry name" value="SANT"/>
    <property type="match status" value="3"/>
</dbReference>
<dbReference type="InterPro" id="IPR009057">
    <property type="entry name" value="Homeodomain-like_sf"/>
</dbReference>
<dbReference type="Proteomes" id="UP001470230">
    <property type="component" value="Unassembled WGS sequence"/>
</dbReference>
<sequence length="311" mass="36119">MNLSSRNIPLAPTRKREKNNSSQNSSHWTDAEDQLLLNFVETSNSAKPNWKSISKKFPNRTPHQIKCRWQKVVNPNLIKGSWTREEDEQIIAWVTTKGTGKWNKLASQLPGRIGKQVRERWHNSLNPELRKTSFSYEEDQLIEALHNKFGNKWAKIAQMLPGRTDNAVKNRWYSTLQRKAELKKNDPKSASPNTSSLTDINLEKINLDNLQNPNFQDTTELLFEDINNYDYQPVPQPLDFRFESNFENETPIFRPVNVVRPPPPPLPMIYSTQKALGLTLSKSAFMPDDNFNFYQNTPNFDYTGYTQYTIP</sequence>
<evidence type="ECO:0008006" key="10">
    <source>
        <dbReference type="Google" id="ProtNLM"/>
    </source>
</evidence>
<feature type="domain" description="HTH myb-type" evidence="7">
    <location>
        <begin position="20"/>
        <end position="73"/>
    </location>
</feature>
<evidence type="ECO:0000259" key="6">
    <source>
        <dbReference type="PROSITE" id="PS50090"/>
    </source>
</evidence>
<reference evidence="8 9" key="1">
    <citation type="submission" date="2024-04" db="EMBL/GenBank/DDBJ databases">
        <title>Tritrichomonas musculus Genome.</title>
        <authorList>
            <person name="Alves-Ferreira E."/>
            <person name="Grigg M."/>
            <person name="Lorenzi H."/>
            <person name="Galac M."/>
        </authorList>
    </citation>
    <scope>NUCLEOTIDE SEQUENCE [LARGE SCALE GENOMIC DNA]</scope>
    <source>
        <strain evidence="8 9">EAF2021</strain>
    </source>
</reference>
<feature type="region of interest" description="Disordered" evidence="5">
    <location>
        <begin position="1"/>
        <end position="28"/>
    </location>
</feature>
<dbReference type="PANTHER" id="PTHR46621">
    <property type="entry name" value="SNRNA-ACTIVATING PROTEIN COMPLEX SUBUNIT 4"/>
    <property type="match status" value="1"/>
</dbReference>